<keyword evidence="1" id="KW-0472">Membrane</keyword>
<evidence type="ECO:0000256" key="1">
    <source>
        <dbReference type="SAM" id="Phobius"/>
    </source>
</evidence>
<evidence type="ECO:0000313" key="3">
    <source>
        <dbReference type="Proteomes" id="UP000325182"/>
    </source>
</evidence>
<dbReference type="AlphaFoldDB" id="A0A5D4MGG5"/>
<accession>A0A5D4MGG5</accession>
<comment type="caution">
    <text evidence="2">The sequence shown here is derived from an EMBL/GenBank/DDBJ whole genome shotgun (WGS) entry which is preliminary data.</text>
</comment>
<proteinExistence type="predicted"/>
<reference evidence="2 3" key="1">
    <citation type="submission" date="2019-08" db="EMBL/GenBank/DDBJ databases">
        <title>Bacillus genomes from the desert of Cuatro Cienegas, Coahuila.</title>
        <authorList>
            <person name="Olmedo-Alvarez G."/>
        </authorList>
    </citation>
    <scope>NUCLEOTIDE SEQUENCE [LARGE SCALE GENOMIC DNA]</scope>
    <source>
        <strain evidence="2 3">CH128b_4D</strain>
    </source>
</reference>
<name>A0A5D4MGG5_9BACI</name>
<evidence type="ECO:0000313" key="2">
    <source>
        <dbReference type="EMBL" id="TYS00156.1"/>
    </source>
</evidence>
<gene>
    <name evidence="2" type="ORF">FZC84_06295</name>
</gene>
<dbReference type="EMBL" id="VTEG01000003">
    <property type="protein sequence ID" value="TYS00156.1"/>
    <property type="molecule type" value="Genomic_DNA"/>
</dbReference>
<keyword evidence="1" id="KW-1133">Transmembrane helix</keyword>
<protein>
    <submittedName>
        <fullName evidence="2">Uncharacterized protein</fullName>
    </submittedName>
</protein>
<keyword evidence="1" id="KW-0812">Transmembrane</keyword>
<feature type="transmembrane region" description="Helical" evidence="1">
    <location>
        <begin position="32"/>
        <end position="50"/>
    </location>
</feature>
<organism evidence="2 3">
    <name type="scientific">Rossellomorea vietnamensis</name>
    <dbReference type="NCBI Taxonomy" id="218284"/>
    <lineage>
        <taxon>Bacteria</taxon>
        <taxon>Bacillati</taxon>
        <taxon>Bacillota</taxon>
        <taxon>Bacilli</taxon>
        <taxon>Bacillales</taxon>
        <taxon>Bacillaceae</taxon>
        <taxon>Rossellomorea</taxon>
    </lineage>
</organism>
<feature type="transmembrane region" description="Helical" evidence="1">
    <location>
        <begin position="6"/>
        <end position="25"/>
    </location>
</feature>
<dbReference type="RefSeq" id="WP_148953310.1">
    <property type="nucleotide sequence ID" value="NZ_VTEG01000003.1"/>
</dbReference>
<dbReference type="Proteomes" id="UP000325182">
    <property type="component" value="Unassembled WGS sequence"/>
</dbReference>
<sequence length="94" mass="10554">MTGTLYWNFCFALFGFSLYFFLAFPDGTPGKVLLDSFLTAAAFFFLMSGIRKLIHLGMEKPPAEKEEGIPVIPEAGHIGRVHLQLQIKSMVRTK</sequence>